<sequence>MNRYFQKLSLSQMETQPKPPPLERFKAYADAPDGLTKNKYLVYPTHDVDHSINLLLRMVKAGWKVRAAYHVFSDSRSIKIDHHAKAAGLI</sequence>
<dbReference type="EMBL" id="VFIA01000120">
    <property type="protein sequence ID" value="MBC3795332.1"/>
    <property type="molecule type" value="Genomic_DNA"/>
</dbReference>
<proteinExistence type="predicted"/>
<evidence type="ECO:0000256" key="1">
    <source>
        <dbReference type="SAM" id="MobiDB-lite"/>
    </source>
</evidence>
<reference evidence="2 3" key="1">
    <citation type="submission" date="2019-06" db="EMBL/GenBank/DDBJ databases">
        <title>Spirosoma utsteinense sp. nov. isolated from Antarctic ice-free soils.</title>
        <authorList>
            <person name="Tahon G."/>
        </authorList>
    </citation>
    <scope>NUCLEOTIDE SEQUENCE [LARGE SCALE GENOMIC DNA]</scope>
    <source>
        <strain evidence="2 3">LMG 31447</strain>
    </source>
</reference>
<dbReference type="RefSeq" id="WP_186742624.1">
    <property type="nucleotide sequence ID" value="NZ_VFIA01000120.1"/>
</dbReference>
<keyword evidence="3" id="KW-1185">Reference proteome</keyword>
<evidence type="ECO:0000313" key="3">
    <source>
        <dbReference type="Proteomes" id="UP000700732"/>
    </source>
</evidence>
<gene>
    <name evidence="2" type="ORF">FH603_5869</name>
</gene>
<name>A0ABR6WFL6_9BACT</name>
<protein>
    <submittedName>
        <fullName evidence="2">Uncharacterized protein</fullName>
    </submittedName>
</protein>
<feature type="region of interest" description="Disordered" evidence="1">
    <location>
        <begin position="1"/>
        <end position="22"/>
    </location>
</feature>
<organism evidence="2 3">
    <name type="scientific">Spirosoma utsteinense</name>
    <dbReference type="NCBI Taxonomy" id="2585773"/>
    <lineage>
        <taxon>Bacteria</taxon>
        <taxon>Pseudomonadati</taxon>
        <taxon>Bacteroidota</taxon>
        <taxon>Cytophagia</taxon>
        <taxon>Cytophagales</taxon>
        <taxon>Cytophagaceae</taxon>
        <taxon>Spirosoma</taxon>
    </lineage>
</organism>
<accession>A0ABR6WFL6</accession>
<dbReference type="Proteomes" id="UP000700732">
    <property type="component" value="Unassembled WGS sequence"/>
</dbReference>
<comment type="caution">
    <text evidence="2">The sequence shown here is derived from an EMBL/GenBank/DDBJ whole genome shotgun (WGS) entry which is preliminary data.</text>
</comment>
<evidence type="ECO:0000313" key="2">
    <source>
        <dbReference type="EMBL" id="MBC3795332.1"/>
    </source>
</evidence>